<sequence length="244" mass="28203">MPIFIRGSVRLALAHLIFTNWQSLLHTEVLQFVHQSIQLKIVRIRLHDEKFRIRSNSAFYVEQLAYERERHLGQLVLHYCGDTAVAVSSRHRRGRRRLEIESIEAFGQFFRFFVGQRCIARTSATGFTGYGVPFTGRTRANARRTILVTTGCPRCTDKLGAEFELLLVADRIVNTHENVIPGVAVGNVDEDLHQRYTARCHGADLCHRSHGRFQQGTETRHHRLFATIRQIEHPHTERLRWVTA</sequence>
<dbReference type="AlphaFoldDB" id="A0A2M4D936"/>
<evidence type="ECO:0000313" key="1">
    <source>
        <dbReference type="EMBL" id="MBW74069.1"/>
    </source>
</evidence>
<reference evidence="1" key="1">
    <citation type="submission" date="2018-01" db="EMBL/GenBank/DDBJ databases">
        <title>An insight into the sialome of Amazonian anophelines.</title>
        <authorList>
            <person name="Ribeiro J.M."/>
            <person name="Scarpassa V."/>
            <person name="Calvo E."/>
        </authorList>
    </citation>
    <scope>NUCLEOTIDE SEQUENCE</scope>
</reference>
<protein>
    <submittedName>
        <fullName evidence="1">Putative secreted protein</fullName>
    </submittedName>
</protein>
<name>A0A2M4D936_ANODA</name>
<accession>A0A2M4D936</accession>
<proteinExistence type="predicted"/>
<dbReference type="EMBL" id="GGFL01009891">
    <property type="protein sequence ID" value="MBW74069.1"/>
    <property type="molecule type" value="Transcribed_RNA"/>
</dbReference>
<organism evidence="1">
    <name type="scientific">Anopheles darlingi</name>
    <name type="common">Mosquito</name>
    <dbReference type="NCBI Taxonomy" id="43151"/>
    <lineage>
        <taxon>Eukaryota</taxon>
        <taxon>Metazoa</taxon>
        <taxon>Ecdysozoa</taxon>
        <taxon>Arthropoda</taxon>
        <taxon>Hexapoda</taxon>
        <taxon>Insecta</taxon>
        <taxon>Pterygota</taxon>
        <taxon>Neoptera</taxon>
        <taxon>Endopterygota</taxon>
        <taxon>Diptera</taxon>
        <taxon>Nematocera</taxon>
        <taxon>Culicoidea</taxon>
        <taxon>Culicidae</taxon>
        <taxon>Anophelinae</taxon>
        <taxon>Anopheles</taxon>
    </lineage>
</organism>